<dbReference type="PANTHER" id="PTHR11008">
    <property type="entry name" value="PROTEIN TAKEOUT-LIKE PROTEIN"/>
    <property type="match status" value="1"/>
</dbReference>
<gene>
    <name evidence="4" type="primary">LOC114327224</name>
</gene>
<dbReference type="Gene3D" id="3.15.10.30">
    <property type="entry name" value="Haemolymph juvenile hormone binding protein"/>
    <property type="match status" value="1"/>
</dbReference>
<dbReference type="GeneID" id="114327224"/>
<dbReference type="SMART" id="SM00700">
    <property type="entry name" value="JHBP"/>
    <property type="match status" value="1"/>
</dbReference>
<dbReference type="OrthoDB" id="6380971at2759"/>
<protein>
    <submittedName>
        <fullName evidence="4">Uncharacterized protein LOC114327224</fullName>
    </submittedName>
</protein>
<evidence type="ECO:0000313" key="4">
    <source>
        <dbReference type="RefSeq" id="XP_028131573.1"/>
    </source>
</evidence>
<dbReference type="FunCoup" id="A0A6P7FDZ2">
    <property type="interactions" value="39"/>
</dbReference>
<dbReference type="InParanoid" id="A0A6P7FDZ2"/>
<sequence>MSRTYALFVCLFAGFLLVDTQFNVDIQEPKLTTFLNRITNTTFDLIKSGISVFGQTIENIITTFSKIEDRLNALIELIRDQLIKGVPELSIPVLDPLHVNKIEFDVRHEAAILKGKAEDITIRQISKFIVDKEKLTDLGKLRFRLDLNLTFPSIKVNGTYQVNGLIGQTFRIFGNGPFKLNIIYLKVATTTILKFNLPGQLQVERIKINPRIRKLENNFENMMNDPDTGALINKAISRLAPEALKILWPELKKPIEIQLLKYINNILDNASVVNIAKRIFNIT</sequence>
<feature type="chain" id="PRO_5027937276" evidence="1">
    <location>
        <begin position="21"/>
        <end position="283"/>
    </location>
</feature>
<reference evidence="4" key="1">
    <citation type="submission" date="2025-04" db="UniProtKB">
        <authorList>
            <consortium name="RefSeq"/>
        </authorList>
    </citation>
    <scope>IDENTIFICATION</scope>
    <source>
        <tissue evidence="4">Whole insect</tissue>
    </source>
</reference>
<accession>A0A6P7FDZ2</accession>
<dbReference type="RefSeq" id="XP_028131573.1">
    <property type="nucleotide sequence ID" value="XM_028275772.1"/>
</dbReference>
<evidence type="ECO:0000256" key="1">
    <source>
        <dbReference type="SAM" id="SignalP"/>
    </source>
</evidence>
<dbReference type="InterPro" id="IPR038606">
    <property type="entry name" value="To_sf"/>
</dbReference>
<dbReference type="KEGG" id="dvv:114327224"/>
<dbReference type="InterPro" id="IPR010562">
    <property type="entry name" value="Haemolymph_juvenile_hormone-bd"/>
</dbReference>
<dbReference type="PANTHER" id="PTHR11008:SF9">
    <property type="entry name" value="PROTEIN TAKEOUT-LIKE PROTEIN"/>
    <property type="match status" value="1"/>
</dbReference>
<organism evidence="4">
    <name type="scientific">Diabrotica virgifera virgifera</name>
    <name type="common">western corn rootworm</name>
    <dbReference type="NCBI Taxonomy" id="50390"/>
    <lineage>
        <taxon>Eukaryota</taxon>
        <taxon>Metazoa</taxon>
        <taxon>Ecdysozoa</taxon>
        <taxon>Arthropoda</taxon>
        <taxon>Hexapoda</taxon>
        <taxon>Insecta</taxon>
        <taxon>Pterygota</taxon>
        <taxon>Neoptera</taxon>
        <taxon>Endopterygota</taxon>
        <taxon>Coleoptera</taxon>
        <taxon>Polyphaga</taxon>
        <taxon>Cucujiformia</taxon>
        <taxon>Chrysomeloidea</taxon>
        <taxon>Chrysomelidae</taxon>
        <taxon>Galerucinae</taxon>
        <taxon>Diabroticina</taxon>
        <taxon>Diabroticites</taxon>
        <taxon>Diabrotica</taxon>
    </lineage>
</organism>
<evidence type="ECO:0000313" key="3">
    <source>
        <dbReference type="Proteomes" id="UP001652700"/>
    </source>
</evidence>
<dbReference type="Pfam" id="PF06585">
    <property type="entry name" value="JHBP"/>
    <property type="match status" value="1"/>
</dbReference>
<dbReference type="EnsemblMetazoa" id="XM_028275772.2">
    <property type="protein sequence ID" value="XP_028131573.1"/>
    <property type="gene ID" value="LOC114327224"/>
</dbReference>
<reference evidence="2" key="2">
    <citation type="submission" date="2025-05" db="UniProtKB">
        <authorList>
            <consortium name="EnsemblMetazoa"/>
        </authorList>
    </citation>
    <scope>IDENTIFICATION</scope>
</reference>
<name>A0A6P7FDZ2_DIAVI</name>
<keyword evidence="3" id="KW-1185">Reference proteome</keyword>
<proteinExistence type="predicted"/>
<evidence type="ECO:0000313" key="2">
    <source>
        <dbReference type="EnsemblMetazoa" id="XP_028131573.1"/>
    </source>
</evidence>
<keyword evidence="1" id="KW-0732">Signal</keyword>
<dbReference type="Proteomes" id="UP001652700">
    <property type="component" value="Unplaced"/>
</dbReference>
<dbReference type="AlphaFoldDB" id="A0A6P7FDZ2"/>
<feature type="signal peptide" evidence="1">
    <location>
        <begin position="1"/>
        <end position="20"/>
    </location>
</feature>